<evidence type="ECO:0000313" key="3">
    <source>
        <dbReference type="Proteomes" id="UP000319663"/>
    </source>
</evidence>
<feature type="compositionally biased region" description="Acidic residues" evidence="1">
    <location>
        <begin position="319"/>
        <end position="328"/>
    </location>
</feature>
<dbReference type="PANTHER" id="PTHR10933:SF9">
    <property type="entry name" value="IMMUNOGLOBULIN-BINDING PROTEIN 1"/>
    <property type="match status" value="1"/>
</dbReference>
<dbReference type="STRING" id="5098.A0A507R3R2"/>
<keyword evidence="3" id="KW-1185">Reference proteome</keyword>
<comment type="caution">
    <text evidence="2">The sequence shown here is derived from an EMBL/GenBank/DDBJ whole genome shotgun (WGS) entry which is preliminary data.</text>
</comment>
<dbReference type="AlphaFoldDB" id="A0A507R3R2"/>
<accession>A0A507R3R2</accession>
<organism evidence="2 3">
    <name type="scientific">Monascus purpureus</name>
    <name type="common">Red mold</name>
    <name type="synonym">Monascus anka</name>
    <dbReference type="NCBI Taxonomy" id="5098"/>
    <lineage>
        <taxon>Eukaryota</taxon>
        <taxon>Fungi</taxon>
        <taxon>Dikarya</taxon>
        <taxon>Ascomycota</taxon>
        <taxon>Pezizomycotina</taxon>
        <taxon>Eurotiomycetes</taxon>
        <taxon>Eurotiomycetidae</taxon>
        <taxon>Eurotiales</taxon>
        <taxon>Aspergillaceae</taxon>
        <taxon>Monascus</taxon>
    </lineage>
</organism>
<dbReference type="GO" id="GO:0035303">
    <property type="term" value="P:regulation of dephosphorylation"/>
    <property type="evidence" value="ECO:0007669"/>
    <property type="project" value="TreeGrafter"/>
</dbReference>
<dbReference type="GO" id="GO:0051721">
    <property type="term" value="F:protein phosphatase 2A binding"/>
    <property type="evidence" value="ECO:0007669"/>
    <property type="project" value="TreeGrafter"/>
</dbReference>
<feature type="compositionally biased region" description="Basic and acidic residues" evidence="1">
    <location>
        <begin position="15"/>
        <end position="32"/>
    </location>
</feature>
<dbReference type="Proteomes" id="UP000319663">
    <property type="component" value="Unassembled WGS sequence"/>
</dbReference>
<proteinExistence type="predicted"/>
<dbReference type="PANTHER" id="PTHR10933">
    <property type="entry name" value="IMMUNOGLOBULIN-BINDING PROTEIN 1"/>
    <property type="match status" value="1"/>
</dbReference>
<name>A0A507R3R2_MONPU</name>
<dbReference type="InterPro" id="IPR007304">
    <property type="entry name" value="TAP46-like"/>
</dbReference>
<dbReference type="EMBL" id="VIFY01000001">
    <property type="protein sequence ID" value="TQB77529.1"/>
    <property type="molecule type" value="Genomic_DNA"/>
</dbReference>
<feature type="region of interest" description="Disordered" evidence="1">
    <location>
        <begin position="213"/>
        <end position="240"/>
    </location>
</feature>
<dbReference type="GO" id="GO:0009966">
    <property type="term" value="P:regulation of signal transduction"/>
    <property type="evidence" value="ECO:0007669"/>
    <property type="project" value="InterPro"/>
</dbReference>
<feature type="region of interest" description="Disordered" evidence="1">
    <location>
        <begin position="1"/>
        <end position="32"/>
    </location>
</feature>
<feature type="compositionally biased region" description="Basic and acidic residues" evidence="1">
    <location>
        <begin position="218"/>
        <end position="228"/>
    </location>
</feature>
<evidence type="ECO:0000256" key="1">
    <source>
        <dbReference type="SAM" id="MobiDB-lite"/>
    </source>
</evidence>
<reference evidence="2 3" key="1">
    <citation type="submission" date="2019-06" db="EMBL/GenBank/DDBJ databases">
        <title>Wine fermentation using esterase from Monascus purpureus.</title>
        <authorList>
            <person name="Geng C."/>
            <person name="Zhang Y."/>
        </authorList>
    </citation>
    <scope>NUCLEOTIDE SEQUENCE [LARGE SCALE GENOMIC DNA]</scope>
    <source>
        <strain evidence="2">HQ1</strain>
    </source>
</reference>
<feature type="region of interest" description="Disordered" evidence="1">
    <location>
        <begin position="336"/>
        <end position="355"/>
    </location>
</feature>
<dbReference type="InterPro" id="IPR038511">
    <property type="entry name" value="TAP42/TAP46-like_sf"/>
</dbReference>
<dbReference type="Gene3D" id="1.25.40.540">
    <property type="entry name" value="TAP42-like family"/>
    <property type="match status" value="1"/>
</dbReference>
<protein>
    <recommendedName>
        <fullName evidence="4">TOR signaling pathway regulator</fullName>
    </recommendedName>
</protein>
<sequence>MDQPQSLRTLFASAKTEKESLESRTDSNSDSYRSDVDATIAKFKECQRLVQFLSLFSQNESLEEVATGDIPYLTVDYLLADLLQRSHNPDREASLRSALGQYEQYLSRLDTYDSLSNSDKKLYERYSENPSSFSLAPVNDAATRRDVKVARFREEKELKQKLEYLSQNQNRLQSDDEDVRKLYIAEINLYTHQAFQSLDLITQELSMLTAIRHAPQPSDKDQAGDARVRGSTGESGYSERLDAPLSQLLKNGKFGPLLSKEGKPLQPFTLLDRRSQLQQGVFRPGHNLPTMTIDEYLEEERKRGGIIEGGGQSDVKPEIDEDDMEKADEETMKARAWDEFKEANPRGSGNTLNRG</sequence>
<gene>
    <name evidence="2" type="ORF">MPDQ_000070</name>
</gene>
<dbReference type="GO" id="GO:0005829">
    <property type="term" value="C:cytosol"/>
    <property type="evidence" value="ECO:0007669"/>
    <property type="project" value="TreeGrafter"/>
</dbReference>
<evidence type="ECO:0000313" key="2">
    <source>
        <dbReference type="EMBL" id="TQB77529.1"/>
    </source>
</evidence>
<evidence type="ECO:0008006" key="4">
    <source>
        <dbReference type="Google" id="ProtNLM"/>
    </source>
</evidence>
<feature type="region of interest" description="Disordered" evidence="1">
    <location>
        <begin position="304"/>
        <end position="331"/>
    </location>
</feature>
<dbReference type="Pfam" id="PF04177">
    <property type="entry name" value="TAP42"/>
    <property type="match status" value="1"/>
</dbReference>